<dbReference type="InterPro" id="IPR002410">
    <property type="entry name" value="Peptidase_S33"/>
</dbReference>
<feature type="domain" description="AB hydrolase-1" evidence="3">
    <location>
        <begin position="34"/>
        <end position="279"/>
    </location>
</feature>
<name>A0A841R8T9_9SPIO</name>
<dbReference type="Proteomes" id="UP000587760">
    <property type="component" value="Unassembled WGS sequence"/>
</dbReference>
<keyword evidence="4" id="KW-0645">Protease</keyword>
<evidence type="ECO:0000256" key="1">
    <source>
        <dbReference type="ARBA" id="ARBA00010088"/>
    </source>
</evidence>
<organism evidence="4 5">
    <name type="scientific">Spirochaeta isovalerica</name>
    <dbReference type="NCBI Taxonomy" id="150"/>
    <lineage>
        <taxon>Bacteria</taxon>
        <taxon>Pseudomonadati</taxon>
        <taxon>Spirochaetota</taxon>
        <taxon>Spirochaetia</taxon>
        <taxon>Spirochaetales</taxon>
        <taxon>Spirochaetaceae</taxon>
        <taxon>Spirochaeta</taxon>
    </lineage>
</organism>
<comment type="caution">
    <text evidence="4">The sequence shown here is derived from an EMBL/GenBank/DDBJ whole genome shotgun (WGS) entry which is preliminary data.</text>
</comment>
<dbReference type="EC" id="3.4.11.5" evidence="4"/>
<dbReference type="InterPro" id="IPR029058">
    <property type="entry name" value="AB_hydrolase_fold"/>
</dbReference>
<accession>A0A841R8T9</accession>
<dbReference type="GO" id="GO:0004177">
    <property type="term" value="F:aminopeptidase activity"/>
    <property type="evidence" value="ECO:0007669"/>
    <property type="project" value="UniProtKB-KW"/>
</dbReference>
<proteinExistence type="inferred from homology"/>
<dbReference type="SUPFAM" id="SSF53474">
    <property type="entry name" value="alpha/beta-Hydrolases"/>
    <property type="match status" value="1"/>
</dbReference>
<gene>
    <name evidence="4" type="ORF">HNR50_001108</name>
</gene>
<dbReference type="GO" id="GO:0006508">
    <property type="term" value="P:proteolysis"/>
    <property type="evidence" value="ECO:0007669"/>
    <property type="project" value="InterPro"/>
</dbReference>
<dbReference type="PANTHER" id="PTHR43798:SF33">
    <property type="entry name" value="HYDROLASE, PUTATIVE (AFU_ORTHOLOGUE AFUA_2G14860)-RELATED"/>
    <property type="match status" value="1"/>
</dbReference>
<dbReference type="Pfam" id="PF00561">
    <property type="entry name" value="Abhydrolase_1"/>
    <property type="match status" value="1"/>
</dbReference>
<dbReference type="Gene3D" id="3.40.50.1820">
    <property type="entry name" value="alpha/beta hydrolase"/>
    <property type="match status" value="1"/>
</dbReference>
<keyword evidence="4" id="KW-0031">Aminopeptidase</keyword>
<dbReference type="EMBL" id="JACHGJ010000002">
    <property type="protein sequence ID" value="MBB6479450.1"/>
    <property type="molecule type" value="Genomic_DNA"/>
</dbReference>
<dbReference type="InterPro" id="IPR000073">
    <property type="entry name" value="AB_hydrolase_1"/>
</dbReference>
<evidence type="ECO:0000313" key="4">
    <source>
        <dbReference type="EMBL" id="MBB6479450.1"/>
    </source>
</evidence>
<evidence type="ECO:0000313" key="5">
    <source>
        <dbReference type="Proteomes" id="UP000587760"/>
    </source>
</evidence>
<dbReference type="InterPro" id="IPR050266">
    <property type="entry name" value="AB_hydrolase_sf"/>
</dbReference>
<dbReference type="RefSeq" id="WP_184744701.1">
    <property type="nucleotide sequence ID" value="NZ_JACHGJ010000002.1"/>
</dbReference>
<keyword evidence="2 4" id="KW-0378">Hydrolase</keyword>
<dbReference type="GO" id="GO:0016020">
    <property type="term" value="C:membrane"/>
    <property type="evidence" value="ECO:0007669"/>
    <property type="project" value="TreeGrafter"/>
</dbReference>
<keyword evidence="5" id="KW-1185">Reference proteome</keyword>
<comment type="similarity">
    <text evidence="1">Belongs to the peptidase S33 family.</text>
</comment>
<dbReference type="PRINTS" id="PR00793">
    <property type="entry name" value="PROAMNOPTASE"/>
</dbReference>
<protein>
    <submittedName>
        <fullName evidence="4">Proline iminopeptidase</fullName>
        <ecNumber evidence="4">3.4.11.5</ecNumber>
    </submittedName>
</protein>
<evidence type="ECO:0000256" key="2">
    <source>
        <dbReference type="ARBA" id="ARBA00022801"/>
    </source>
</evidence>
<dbReference type="AlphaFoldDB" id="A0A841R8T9"/>
<dbReference type="PANTHER" id="PTHR43798">
    <property type="entry name" value="MONOACYLGLYCEROL LIPASE"/>
    <property type="match status" value="1"/>
</dbReference>
<sequence>MRSITEEENQMHHSSNYIINNNGLYVMNMGDGDPILFLHGGPGLFHDYLAESFKTLSSEYRLIFFDQRGSGKSHPIDPETGITISDFVSDIEALRKTLKLSSFTIIGHSWGGLLAALYAKQYGQYLTSMILIDPAPGNSDMDKSGRELLQQRLTDIDRTEIKSIMESNPFQSRDLEAINRLIRISEKPRYFNQSFAEDKKASFTFEDIMKLQTISNLLEKELDNYNIYNELRNIDTRTLIIHGDFDPIPVESSRKYSEILNHARLEIIENCGHFPFEEKNQETIGLIKDFFEES</sequence>
<evidence type="ECO:0000259" key="3">
    <source>
        <dbReference type="Pfam" id="PF00561"/>
    </source>
</evidence>
<reference evidence="4 5" key="1">
    <citation type="submission" date="2020-08" db="EMBL/GenBank/DDBJ databases">
        <title>Genomic Encyclopedia of Type Strains, Phase IV (KMG-IV): sequencing the most valuable type-strain genomes for metagenomic binning, comparative biology and taxonomic classification.</title>
        <authorList>
            <person name="Goeker M."/>
        </authorList>
    </citation>
    <scope>NUCLEOTIDE SEQUENCE [LARGE SCALE GENOMIC DNA]</scope>
    <source>
        <strain evidence="4 5">DSM 2461</strain>
    </source>
</reference>